<comment type="caution">
    <text evidence="1">The sequence shown here is derived from an EMBL/GenBank/DDBJ whole genome shotgun (WGS) entry which is preliminary data.</text>
</comment>
<evidence type="ECO:0000313" key="1">
    <source>
        <dbReference type="EMBL" id="CAJ2631747.1"/>
    </source>
</evidence>
<dbReference type="EMBL" id="CASHSV030000001">
    <property type="protein sequence ID" value="CAJ2631747.1"/>
    <property type="molecule type" value="Genomic_DNA"/>
</dbReference>
<reference evidence="1" key="1">
    <citation type="submission" date="2023-10" db="EMBL/GenBank/DDBJ databases">
        <authorList>
            <person name="Rodriguez Cubillos JULIANA M."/>
            <person name="De Vega J."/>
        </authorList>
    </citation>
    <scope>NUCLEOTIDE SEQUENCE</scope>
</reference>
<accession>A0ACB0IHY0</accession>
<dbReference type="Proteomes" id="UP001177021">
    <property type="component" value="Unassembled WGS sequence"/>
</dbReference>
<name>A0ACB0IHY0_TRIPR</name>
<organism evidence="1 2">
    <name type="scientific">Trifolium pratense</name>
    <name type="common">Red clover</name>
    <dbReference type="NCBI Taxonomy" id="57577"/>
    <lineage>
        <taxon>Eukaryota</taxon>
        <taxon>Viridiplantae</taxon>
        <taxon>Streptophyta</taxon>
        <taxon>Embryophyta</taxon>
        <taxon>Tracheophyta</taxon>
        <taxon>Spermatophyta</taxon>
        <taxon>Magnoliopsida</taxon>
        <taxon>eudicotyledons</taxon>
        <taxon>Gunneridae</taxon>
        <taxon>Pentapetalae</taxon>
        <taxon>rosids</taxon>
        <taxon>fabids</taxon>
        <taxon>Fabales</taxon>
        <taxon>Fabaceae</taxon>
        <taxon>Papilionoideae</taxon>
        <taxon>50 kb inversion clade</taxon>
        <taxon>NPAAA clade</taxon>
        <taxon>Hologalegina</taxon>
        <taxon>IRL clade</taxon>
        <taxon>Trifolieae</taxon>
        <taxon>Trifolium</taxon>
    </lineage>
</organism>
<sequence>MVSDRQKEHKSSDKIPINGSKWNHGGTKQPPISGLRYVINTLRANGNDSIYLENFIRGLVRDVVERKVQERLLSSEKVNDRDLELCFINNHKLPDTAFTKSSIISKDEPLQIALVDVRSKSIVNDGPFSSTKIEICALNGEFGSCGNEDWTETQFKDNILRERDGKEPLLVGNHKIISLENGVASISKLMFTDNSRWLRGKKFRLGVKAMQNGEKIKEGRSQPFRVKDNRGESYQKHYFPGLNDDVWRLKKIAKDGIYHERLSNHGIHTVKDLLKLLIINESSLHKIFGKIPKKSWLAIKEHAKLCVVDDYKLYRYLITGQIMLIFNAIYELVGVTFDEQNYYLPETLMPSLKNIVEIVKQDAYKNVDNNLEPIDEARLNSISLAACLKSAAQSDAPVQGLQHTDISTAQGQKETGPSYVQPCTFTSYANEGMNNCQINVDSVAKPNIREIQQNNHVEGEMYNEEDNYESQVPVVQDGYSILENLINDICSSENAILFNHFDGAECSTHVNFVSSVTDISNNGKPKAVWRKIRAVIKWGISVRKVAAAKRSY</sequence>
<protein>
    <submittedName>
        <fullName evidence="1">Uncharacterized protein</fullName>
    </submittedName>
</protein>
<proteinExistence type="predicted"/>
<gene>
    <name evidence="1" type="ORF">MILVUS5_LOCUS3206</name>
</gene>
<keyword evidence="2" id="KW-1185">Reference proteome</keyword>
<evidence type="ECO:0000313" key="2">
    <source>
        <dbReference type="Proteomes" id="UP001177021"/>
    </source>
</evidence>